<evidence type="ECO:0000259" key="5">
    <source>
        <dbReference type="PROSITE" id="PS50977"/>
    </source>
</evidence>
<gene>
    <name evidence="6" type="ORF">QFZ46_000841</name>
</gene>
<dbReference type="SUPFAM" id="SSF48498">
    <property type="entry name" value="Tetracyclin repressor-like, C-terminal domain"/>
    <property type="match status" value="1"/>
</dbReference>
<dbReference type="EMBL" id="JAUSXK010000001">
    <property type="protein sequence ID" value="MDQ0642681.1"/>
    <property type="molecule type" value="Genomic_DNA"/>
</dbReference>
<dbReference type="InterPro" id="IPR025996">
    <property type="entry name" value="MT1864/Rv1816-like_C"/>
</dbReference>
<keyword evidence="3" id="KW-0804">Transcription</keyword>
<dbReference type="PANTHER" id="PTHR30055">
    <property type="entry name" value="HTH-TYPE TRANSCRIPTIONAL REGULATOR RUTR"/>
    <property type="match status" value="1"/>
</dbReference>
<dbReference type="InterPro" id="IPR036271">
    <property type="entry name" value="Tet_transcr_reg_TetR-rel_C_sf"/>
</dbReference>
<evidence type="ECO:0000256" key="2">
    <source>
        <dbReference type="ARBA" id="ARBA00023125"/>
    </source>
</evidence>
<evidence type="ECO:0000256" key="1">
    <source>
        <dbReference type="ARBA" id="ARBA00023015"/>
    </source>
</evidence>
<dbReference type="InterPro" id="IPR001647">
    <property type="entry name" value="HTH_TetR"/>
</dbReference>
<dbReference type="PROSITE" id="PS50977">
    <property type="entry name" value="HTH_TETR_2"/>
    <property type="match status" value="1"/>
</dbReference>
<keyword evidence="7" id="KW-1185">Reference proteome</keyword>
<feature type="domain" description="HTH tetR-type" evidence="5">
    <location>
        <begin position="26"/>
        <end position="86"/>
    </location>
</feature>
<keyword evidence="2 4" id="KW-0238">DNA-binding</keyword>
<organism evidence="6 7">
    <name type="scientific">Microbacterium murale</name>
    <dbReference type="NCBI Taxonomy" id="1081040"/>
    <lineage>
        <taxon>Bacteria</taxon>
        <taxon>Bacillati</taxon>
        <taxon>Actinomycetota</taxon>
        <taxon>Actinomycetes</taxon>
        <taxon>Micrococcales</taxon>
        <taxon>Microbacteriaceae</taxon>
        <taxon>Microbacterium</taxon>
    </lineage>
</organism>
<evidence type="ECO:0000256" key="3">
    <source>
        <dbReference type="ARBA" id="ARBA00023163"/>
    </source>
</evidence>
<feature type="DNA-binding region" description="H-T-H motif" evidence="4">
    <location>
        <begin position="49"/>
        <end position="68"/>
    </location>
</feature>
<keyword evidence="1" id="KW-0805">Transcription regulation</keyword>
<reference evidence="6 7" key="1">
    <citation type="submission" date="2023-07" db="EMBL/GenBank/DDBJ databases">
        <title>Comparative genomics of wheat-associated soil bacteria to identify genetic determinants of phenazine resistance.</title>
        <authorList>
            <person name="Mouncey N."/>
        </authorList>
    </citation>
    <scope>NUCLEOTIDE SEQUENCE [LARGE SCALE GENOMIC DNA]</scope>
    <source>
        <strain evidence="6 7">W2I7</strain>
    </source>
</reference>
<evidence type="ECO:0000256" key="4">
    <source>
        <dbReference type="PROSITE-ProRule" id="PRU00335"/>
    </source>
</evidence>
<dbReference type="Gene3D" id="1.10.10.60">
    <property type="entry name" value="Homeodomain-like"/>
    <property type="match status" value="1"/>
</dbReference>
<accession>A0ABU0P5S4</accession>
<dbReference type="InterPro" id="IPR050109">
    <property type="entry name" value="HTH-type_TetR-like_transc_reg"/>
</dbReference>
<dbReference type="Pfam" id="PF13305">
    <property type="entry name" value="TetR_C_33"/>
    <property type="match status" value="1"/>
</dbReference>
<comment type="caution">
    <text evidence="6">The sequence shown here is derived from an EMBL/GenBank/DDBJ whole genome shotgun (WGS) entry which is preliminary data.</text>
</comment>
<dbReference type="Pfam" id="PF00440">
    <property type="entry name" value="TetR_N"/>
    <property type="match status" value="1"/>
</dbReference>
<dbReference type="InterPro" id="IPR009057">
    <property type="entry name" value="Homeodomain-like_sf"/>
</dbReference>
<name>A0ABU0P5S4_9MICO</name>
<dbReference type="Proteomes" id="UP001239085">
    <property type="component" value="Unassembled WGS sequence"/>
</dbReference>
<dbReference type="SUPFAM" id="SSF46689">
    <property type="entry name" value="Homeodomain-like"/>
    <property type="match status" value="1"/>
</dbReference>
<protein>
    <submittedName>
        <fullName evidence="6">AcrR family transcriptional regulator</fullName>
    </submittedName>
</protein>
<dbReference type="Gene3D" id="1.10.357.10">
    <property type="entry name" value="Tetracycline Repressor, domain 2"/>
    <property type="match status" value="1"/>
</dbReference>
<sequence>MANVNSLKLATQRFTTGESAMPTPDRTSTAAIIDAGREILESTGASGLTMQAVADRVGVRAPSLYKRVRDRDALLAAVTESIVHDLAVELEEVERETAEGERIGDPLTGLATTYRTFAHAHPEGFRLMFTASAPLASLDRAAGPVIRASGAMVGDDDALDAARLVTAWMTGFLQMELAGAFRLGGDVDRAFDYGLNRIVRSLASDVLPH</sequence>
<evidence type="ECO:0000313" key="7">
    <source>
        <dbReference type="Proteomes" id="UP001239085"/>
    </source>
</evidence>
<dbReference type="PANTHER" id="PTHR30055:SF239">
    <property type="entry name" value="TRANSCRIPTIONAL REGULATORY PROTEIN"/>
    <property type="match status" value="1"/>
</dbReference>
<proteinExistence type="predicted"/>
<evidence type="ECO:0000313" key="6">
    <source>
        <dbReference type="EMBL" id="MDQ0642681.1"/>
    </source>
</evidence>